<feature type="transmembrane region" description="Helical" evidence="5">
    <location>
        <begin position="102"/>
        <end position="129"/>
    </location>
</feature>
<feature type="transmembrane region" description="Helical" evidence="5">
    <location>
        <begin position="242"/>
        <end position="265"/>
    </location>
</feature>
<feature type="transmembrane region" description="Helical" evidence="5">
    <location>
        <begin position="187"/>
        <end position="206"/>
    </location>
</feature>
<dbReference type="HOGENOM" id="CLU_045120_0_0_0"/>
<dbReference type="OrthoDB" id="252928at2"/>
<dbReference type="InterPro" id="IPR052964">
    <property type="entry name" value="Sporulation_signal_mat"/>
</dbReference>
<evidence type="ECO:0000256" key="5">
    <source>
        <dbReference type="SAM" id="Phobius"/>
    </source>
</evidence>
<dbReference type="STRING" id="530564.Psta_0552"/>
<dbReference type="InterPro" id="IPR011020">
    <property type="entry name" value="HTTM-like"/>
</dbReference>
<evidence type="ECO:0000256" key="2">
    <source>
        <dbReference type="ARBA" id="ARBA00022692"/>
    </source>
</evidence>
<sequence length="320" mass="35949">MAADVRNYWESLTTEIGETWNRFWFSPTDPIALSTLRIIVGAVATLYLVSFVPQLDHWLGPQSILPVSSVRVVLGEGVEEPIFRTSYLNLASSSTDVTILHLIAMIAAICLTLGVATRISSVVTLIAVLSTIHRVPMISSQLEPVLSLLLFYLCLAPCEAMAVDGWLLKRLGYTKYLETASSTRTAWAGVVTRMIQVHLAMFYAMMVTTKLNGEGWWDGNSVWFLLAQTHSRPLDLTFLRDYIYVLNAWTHAVVAFELSYSVLIWNRLLRPIILVWSILMWTLLALATGLFLFAITMIIAGLVFVEPATVRRWLRQPELA</sequence>
<proteinExistence type="predicted"/>
<protein>
    <submittedName>
        <fullName evidence="7">HTTM domain protein</fullName>
    </submittedName>
</protein>
<keyword evidence="3 5" id="KW-1133">Transmembrane helix</keyword>
<feature type="transmembrane region" description="Helical" evidence="5">
    <location>
        <begin position="272"/>
        <end position="305"/>
    </location>
</feature>
<organism evidence="7 8">
    <name type="scientific">Pirellula staleyi (strain ATCC 27377 / DSM 6068 / ICPB 4128)</name>
    <name type="common">Pirella staleyi</name>
    <dbReference type="NCBI Taxonomy" id="530564"/>
    <lineage>
        <taxon>Bacteria</taxon>
        <taxon>Pseudomonadati</taxon>
        <taxon>Planctomycetota</taxon>
        <taxon>Planctomycetia</taxon>
        <taxon>Pirellulales</taxon>
        <taxon>Pirellulaceae</taxon>
        <taxon>Pirellula</taxon>
    </lineage>
</organism>
<feature type="transmembrane region" description="Helical" evidence="5">
    <location>
        <begin position="149"/>
        <end position="167"/>
    </location>
</feature>
<evidence type="ECO:0000256" key="1">
    <source>
        <dbReference type="ARBA" id="ARBA00004127"/>
    </source>
</evidence>
<keyword evidence="4 5" id="KW-0472">Membrane</keyword>
<gene>
    <name evidence="7" type="ordered locus">Psta_0552</name>
</gene>
<evidence type="ECO:0000313" key="8">
    <source>
        <dbReference type="Proteomes" id="UP000001887"/>
    </source>
</evidence>
<evidence type="ECO:0000313" key="7">
    <source>
        <dbReference type="EMBL" id="ADB15239.1"/>
    </source>
</evidence>
<reference evidence="7 8" key="1">
    <citation type="journal article" date="2009" name="Stand. Genomic Sci.">
        <title>Complete genome sequence of Pirellula staleyi type strain (ATCC 27377).</title>
        <authorList>
            <person name="Clum A."/>
            <person name="Tindall B.J."/>
            <person name="Sikorski J."/>
            <person name="Ivanova N."/>
            <person name="Mavrommatis K."/>
            <person name="Lucas S."/>
            <person name="Glavina del Rio T."/>
            <person name="Nolan M."/>
            <person name="Chen F."/>
            <person name="Tice H."/>
            <person name="Pitluck S."/>
            <person name="Cheng J.F."/>
            <person name="Chertkov O."/>
            <person name="Brettin T."/>
            <person name="Han C."/>
            <person name="Detter J.C."/>
            <person name="Kuske C."/>
            <person name="Bruce D."/>
            <person name="Goodwin L."/>
            <person name="Ovchinikova G."/>
            <person name="Pati A."/>
            <person name="Mikhailova N."/>
            <person name="Chen A."/>
            <person name="Palaniappan K."/>
            <person name="Land M."/>
            <person name="Hauser L."/>
            <person name="Chang Y.J."/>
            <person name="Jeffries C.D."/>
            <person name="Chain P."/>
            <person name="Rohde M."/>
            <person name="Goker M."/>
            <person name="Bristow J."/>
            <person name="Eisen J.A."/>
            <person name="Markowitz V."/>
            <person name="Hugenholtz P."/>
            <person name="Kyrpides N.C."/>
            <person name="Klenk H.P."/>
            <person name="Lapidus A."/>
        </authorList>
    </citation>
    <scope>NUCLEOTIDE SEQUENCE [LARGE SCALE GENOMIC DNA]</scope>
    <source>
        <strain evidence="8">ATCC 27377 / DSM 6068 / ICPB 4128</strain>
    </source>
</reference>
<evidence type="ECO:0000259" key="6">
    <source>
        <dbReference type="SMART" id="SM00752"/>
    </source>
</evidence>
<keyword evidence="2 5" id="KW-0812">Transmembrane</keyword>
<dbReference type="PANTHER" id="PTHR39535">
    <property type="entry name" value="SPORULATION-DELAYING PROTEIN SDPB"/>
    <property type="match status" value="1"/>
</dbReference>
<feature type="transmembrane region" description="Helical" evidence="5">
    <location>
        <begin position="31"/>
        <end position="52"/>
    </location>
</feature>
<dbReference type="EMBL" id="CP001848">
    <property type="protein sequence ID" value="ADB15239.1"/>
    <property type="molecule type" value="Genomic_DNA"/>
</dbReference>
<feature type="domain" description="HTTM-like" evidence="6">
    <location>
        <begin position="25"/>
        <end position="309"/>
    </location>
</feature>
<dbReference type="eggNOG" id="COG3011">
    <property type="taxonomic scope" value="Bacteria"/>
</dbReference>
<dbReference type="AlphaFoldDB" id="D2R491"/>
<dbReference type="GO" id="GO:0012505">
    <property type="term" value="C:endomembrane system"/>
    <property type="evidence" value="ECO:0007669"/>
    <property type="project" value="UniProtKB-SubCell"/>
</dbReference>
<comment type="subcellular location">
    <subcellularLocation>
        <location evidence="1">Endomembrane system</location>
        <topology evidence="1">Multi-pass membrane protein</topology>
    </subcellularLocation>
</comment>
<dbReference type="KEGG" id="psl:Psta_0552"/>
<evidence type="ECO:0000256" key="3">
    <source>
        <dbReference type="ARBA" id="ARBA00022989"/>
    </source>
</evidence>
<accession>D2R491</accession>
<dbReference type="SMART" id="SM00752">
    <property type="entry name" value="HTTM"/>
    <property type="match status" value="1"/>
</dbReference>
<dbReference type="Proteomes" id="UP000001887">
    <property type="component" value="Chromosome"/>
</dbReference>
<keyword evidence="8" id="KW-1185">Reference proteome</keyword>
<dbReference type="PANTHER" id="PTHR39535:SF2">
    <property type="entry name" value="HTTM DOMAIN-CONTAINING PROTEIN"/>
    <property type="match status" value="1"/>
</dbReference>
<name>D2R491_PIRSD</name>
<evidence type="ECO:0000256" key="4">
    <source>
        <dbReference type="ARBA" id="ARBA00023136"/>
    </source>
</evidence>